<dbReference type="Proteomes" id="UP000058857">
    <property type="component" value="Chromosome 1"/>
</dbReference>
<accession>A0A0S2IM44</accession>
<dbReference type="AlphaFoldDB" id="A0A0S2IM44"/>
<protein>
    <submittedName>
        <fullName evidence="1">Uncharacterized protein</fullName>
    </submittedName>
</protein>
<proteinExistence type="predicted"/>
<organism evidence="1">
    <name type="scientific">Leptospira borgpetersenii serovar Ballum</name>
    <dbReference type="NCBI Taxonomy" id="280505"/>
    <lineage>
        <taxon>Bacteria</taxon>
        <taxon>Pseudomonadati</taxon>
        <taxon>Spirochaetota</taxon>
        <taxon>Spirochaetia</taxon>
        <taxon>Leptospirales</taxon>
        <taxon>Leptospiraceae</taxon>
        <taxon>Leptospira</taxon>
    </lineage>
</organism>
<evidence type="ECO:0000313" key="2">
    <source>
        <dbReference type="Proteomes" id="UP000058857"/>
    </source>
</evidence>
<gene>
    <name evidence="1" type="ORF">LBBP_00317</name>
</gene>
<evidence type="ECO:0000313" key="1">
    <source>
        <dbReference type="EMBL" id="ALO24681.1"/>
    </source>
</evidence>
<sequence length="37" mass="4427">MKRVLLRIFGHLQTNLIEYDIEISFLSENFNSNSRLD</sequence>
<name>A0A0S2IM44_LEPBO</name>
<dbReference type="EMBL" id="CP012029">
    <property type="protein sequence ID" value="ALO24681.1"/>
    <property type="molecule type" value="Genomic_DNA"/>
</dbReference>
<dbReference type="PATRIC" id="fig|280505.15.peg.311"/>
<reference evidence="1 2" key="1">
    <citation type="journal article" date="2015" name="PLoS Negl. Trop. Dis.">
        <title>Distribution of Plasmids in Distinct Leptospira Pathogenic Species.</title>
        <authorList>
            <person name="Wang Y."/>
            <person name="Zhuang X."/>
            <person name="Zhong Y."/>
            <person name="Zhang C."/>
            <person name="Zhang Y."/>
            <person name="Zeng L."/>
            <person name="Zhu Y."/>
            <person name="He P."/>
            <person name="Dong K."/>
            <person name="Pal U."/>
            <person name="Guo X."/>
            <person name="Qin J."/>
        </authorList>
    </citation>
    <scope>NUCLEOTIDE SEQUENCE [LARGE SCALE GENOMIC DNA]</scope>
    <source>
        <strain evidence="1 2">56604</strain>
    </source>
</reference>